<protein>
    <submittedName>
        <fullName evidence="3">SDR family oxidoreductase</fullName>
    </submittedName>
</protein>
<dbReference type="PRINTS" id="PR00081">
    <property type="entry name" value="GDHRDH"/>
</dbReference>
<reference evidence="3 4" key="1">
    <citation type="submission" date="2019-05" db="EMBL/GenBank/DDBJ databases">
        <authorList>
            <person name="Narsing Rao M.P."/>
            <person name="Li W.J."/>
        </authorList>
    </citation>
    <scope>NUCLEOTIDE SEQUENCE [LARGE SCALE GENOMIC DNA]</scope>
    <source>
        <strain evidence="3 4">SYSU_K30003</strain>
    </source>
</reference>
<dbReference type="GO" id="GO:0008206">
    <property type="term" value="P:bile acid metabolic process"/>
    <property type="evidence" value="ECO:0007669"/>
    <property type="project" value="UniProtKB-ARBA"/>
</dbReference>
<comment type="caution">
    <text evidence="3">The sequence shown here is derived from an EMBL/GenBank/DDBJ whole genome shotgun (WGS) entry which is preliminary data.</text>
</comment>
<dbReference type="AlphaFoldDB" id="A0A5R9GH47"/>
<proteinExistence type="inferred from homology"/>
<dbReference type="Proteomes" id="UP000309676">
    <property type="component" value="Unassembled WGS sequence"/>
</dbReference>
<dbReference type="InterPro" id="IPR002347">
    <property type="entry name" value="SDR_fam"/>
</dbReference>
<comment type="similarity">
    <text evidence="1">Belongs to the short-chain dehydrogenases/reductases (SDR) family.</text>
</comment>
<keyword evidence="4" id="KW-1185">Reference proteome</keyword>
<dbReference type="InterPro" id="IPR020904">
    <property type="entry name" value="Sc_DH/Rdtase_CS"/>
</dbReference>
<gene>
    <name evidence="3" type="ORF">FE782_12025</name>
</gene>
<dbReference type="PANTHER" id="PTHR42760">
    <property type="entry name" value="SHORT-CHAIN DEHYDROGENASES/REDUCTASES FAMILY MEMBER"/>
    <property type="match status" value="1"/>
</dbReference>
<evidence type="ECO:0000313" key="4">
    <source>
        <dbReference type="Proteomes" id="UP000309676"/>
    </source>
</evidence>
<dbReference type="Pfam" id="PF13561">
    <property type="entry name" value="adh_short_C2"/>
    <property type="match status" value="1"/>
</dbReference>
<dbReference type="CDD" id="cd05233">
    <property type="entry name" value="SDR_c"/>
    <property type="match status" value="1"/>
</dbReference>
<dbReference type="SUPFAM" id="SSF51735">
    <property type="entry name" value="NAD(P)-binding Rossmann-fold domains"/>
    <property type="match status" value="1"/>
</dbReference>
<dbReference type="GO" id="GO:0016616">
    <property type="term" value="F:oxidoreductase activity, acting on the CH-OH group of donors, NAD or NADP as acceptor"/>
    <property type="evidence" value="ECO:0007669"/>
    <property type="project" value="TreeGrafter"/>
</dbReference>
<evidence type="ECO:0000313" key="3">
    <source>
        <dbReference type="EMBL" id="TLS52083.1"/>
    </source>
</evidence>
<accession>A0A5R9GH47</accession>
<keyword evidence="2" id="KW-0560">Oxidoreductase</keyword>
<dbReference type="NCBIfam" id="NF005559">
    <property type="entry name" value="PRK07231.1"/>
    <property type="match status" value="1"/>
</dbReference>
<dbReference type="OrthoDB" id="9803333at2"/>
<dbReference type="FunFam" id="3.40.50.720:FF:000084">
    <property type="entry name" value="Short-chain dehydrogenase reductase"/>
    <property type="match status" value="1"/>
</dbReference>
<dbReference type="RefSeq" id="WP_138194327.1">
    <property type="nucleotide sequence ID" value="NZ_VCIW01000006.1"/>
</dbReference>
<dbReference type="PROSITE" id="PS00061">
    <property type="entry name" value="ADH_SHORT"/>
    <property type="match status" value="1"/>
</dbReference>
<dbReference type="EMBL" id="VCIW01000006">
    <property type="protein sequence ID" value="TLS52083.1"/>
    <property type="molecule type" value="Genomic_DNA"/>
</dbReference>
<organism evidence="3 4">
    <name type="scientific">Paenibacillus antri</name>
    <dbReference type="NCBI Taxonomy" id="2582848"/>
    <lineage>
        <taxon>Bacteria</taxon>
        <taxon>Bacillati</taxon>
        <taxon>Bacillota</taxon>
        <taxon>Bacilli</taxon>
        <taxon>Bacillales</taxon>
        <taxon>Paenibacillaceae</taxon>
        <taxon>Paenibacillus</taxon>
    </lineage>
</organism>
<dbReference type="PRINTS" id="PR00080">
    <property type="entry name" value="SDRFAMILY"/>
</dbReference>
<name>A0A5R9GH47_9BACL</name>
<dbReference type="Gene3D" id="3.40.50.720">
    <property type="entry name" value="NAD(P)-binding Rossmann-like Domain"/>
    <property type="match status" value="1"/>
</dbReference>
<sequence length="242" mass="26184">MKKRTALVTGGNRGIGLAMANKFAKEGDRVVILDLSAEPSEEASRVTEESGGAYFACDVAKQADAERAVREALETFGFVDVLLNNAGISRWRSFLDTTEEDIDAIFNVNVKGIYNVTRPIAGSMMAAKKGVILNTASMGGKWGQPLESAYCASKAAVIELTKIMAMEFGPYNVRANSLCPGIIKTNMSHDAPHADDFWLEKTPLGRLGRPDDVADVAYFLSTHEARYMTGQAVNVTGGMIMY</sequence>
<evidence type="ECO:0000256" key="1">
    <source>
        <dbReference type="ARBA" id="ARBA00006484"/>
    </source>
</evidence>
<evidence type="ECO:0000256" key="2">
    <source>
        <dbReference type="ARBA" id="ARBA00023002"/>
    </source>
</evidence>
<dbReference type="InterPro" id="IPR036291">
    <property type="entry name" value="NAD(P)-bd_dom_sf"/>
</dbReference>